<evidence type="ECO:0000259" key="1">
    <source>
        <dbReference type="Pfam" id="PF00078"/>
    </source>
</evidence>
<dbReference type="CDD" id="cd01650">
    <property type="entry name" value="RT_nLTR_like"/>
    <property type="match status" value="1"/>
</dbReference>
<protein>
    <submittedName>
        <fullName evidence="2">(thale cress) hypothetical protein</fullName>
    </submittedName>
</protein>
<dbReference type="EMBL" id="LR881470">
    <property type="protein sequence ID" value="CAD5333065.1"/>
    <property type="molecule type" value="Genomic_DNA"/>
</dbReference>
<dbReference type="AlphaFoldDB" id="A0A7G2FG05"/>
<evidence type="ECO:0000313" key="3">
    <source>
        <dbReference type="Proteomes" id="UP000516314"/>
    </source>
</evidence>
<gene>
    <name evidence="2" type="ORF">AT9943_LOCUS20441</name>
</gene>
<dbReference type="InterPro" id="IPR000477">
    <property type="entry name" value="RT_dom"/>
</dbReference>
<feature type="domain" description="Reverse transcriptase" evidence="1">
    <location>
        <begin position="437"/>
        <end position="531"/>
    </location>
</feature>
<dbReference type="Proteomes" id="UP000516314">
    <property type="component" value="Chromosome 5"/>
</dbReference>
<dbReference type="PANTHER" id="PTHR33710">
    <property type="entry name" value="BNAC02G09200D PROTEIN"/>
    <property type="match status" value="1"/>
</dbReference>
<dbReference type="PANTHER" id="PTHR33710:SF77">
    <property type="entry name" value="DNASE I-LIKE SUPERFAMILY PROTEIN"/>
    <property type="match status" value="1"/>
</dbReference>
<proteinExistence type="predicted"/>
<evidence type="ECO:0000313" key="2">
    <source>
        <dbReference type="EMBL" id="CAD5333065.1"/>
    </source>
</evidence>
<dbReference type="Gene3D" id="3.60.10.10">
    <property type="entry name" value="Endonuclease/exonuclease/phosphatase"/>
    <property type="match status" value="1"/>
</dbReference>
<name>A0A7G2FG05_ARATH</name>
<reference evidence="2 3" key="1">
    <citation type="submission" date="2020-09" db="EMBL/GenBank/DDBJ databases">
        <authorList>
            <person name="Ashkenazy H."/>
        </authorList>
    </citation>
    <scope>NUCLEOTIDE SEQUENCE [LARGE SCALE GENOMIC DNA]</scope>
    <source>
        <strain evidence="3">cv. Cdm-0</strain>
    </source>
</reference>
<organism evidence="2 3">
    <name type="scientific">Arabidopsis thaliana</name>
    <name type="common">Mouse-ear cress</name>
    <dbReference type="NCBI Taxonomy" id="3702"/>
    <lineage>
        <taxon>Eukaryota</taxon>
        <taxon>Viridiplantae</taxon>
        <taxon>Streptophyta</taxon>
        <taxon>Embryophyta</taxon>
        <taxon>Tracheophyta</taxon>
        <taxon>Spermatophyta</taxon>
        <taxon>Magnoliopsida</taxon>
        <taxon>eudicotyledons</taxon>
        <taxon>Gunneridae</taxon>
        <taxon>Pentapetalae</taxon>
        <taxon>rosids</taxon>
        <taxon>malvids</taxon>
        <taxon>Brassicales</taxon>
        <taxon>Brassicaceae</taxon>
        <taxon>Camelineae</taxon>
        <taxon>Arabidopsis</taxon>
    </lineage>
</organism>
<sequence>MDSNYCSSDLGQIWIVWDPCVSVLVFSRTDQLMLCSIKIPNILQSFAVTFVYGRNTEVGKRLLWDDIRRLSSTSPLCNTPWLLVGDFNQIASVTEHYSVLPSNLSLRGLEDLQECLRDSNLVDLPSRGVLFTWSNHQQSNPIVRKLDRAIVDNNWLSLFPNTSAIFYPHGDFDHAPCMVMMNSQPSPSKKKSFKYFSFRSSHPEFLSSMLAAWESKIAVGSFMFSLGEHLKAAKKACRELNRKRFSNIQQRTSESLAFVEDIQSQLLLTPSDSLFREEHVARKKWKFFAAALESFYKQKSRIKWLKEGDANTRFFHRVVIAHHAKNLIKFFKGEDGVRVDNVDKVKEFFKTSHLLRRFNTTAITLIPKVLGADILPQFRLVASCNTIYKLITRLISRRLKLFISQAVQSNQVGFIKGRFVSPHLLTMSLLMESSLVFNGKKGIRQGDLMSSHLFVLVMDILSKSRDKGVVNGLFQLHPRCVAPLITHLSFADDVLVFFHGAESSIAGIMAILDDFKAGSGLGINREKTALLIDGGNSSRTMELADRFGLKQGSLHVRCVVPACGKELQTQREGPKLPRIRFVPPKSVVVLASVG</sequence>
<dbReference type="SUPFAM" id="SSF56219">
    <property type="entry name" value="DNase I-like"/>
    <property type="match status" value="1"/>
</dbReference>
<dbReference type="Pfam" id="PF00078">
    <property type="entry name" value="RVT_1"/>
    <property type="match status" value="1"/>
</dbReference>
<dbReference type="InterPro" id="IPR036691">
    <property type="entry name" value="Endo/exonu/phosph_ase_sf"/>
</dbReference>
<accession>A0A7G2FG05</accession>